<dbReference type="InterPro" id="IPR010499">
    <property type="entry name" value="AraC_E-bd"/>
</dbReference>
<evidence type="ECO:0000313" key="4">
    <source>
        <dbReference type="Proteomes" id="UP000036168"/>
    </source>
</evidence>
<dbReference type="Proteomes" id="UP001341297">
    <property type="component" value="Unassembled WGS sequence"/>
</dbReference>
<dbReference type="RefSeq" id="WP_048353408.1">
    <property type="nucleotide sequence ID" value="NZ_CP023481.1"/>
</dbReference>
<dbReference type="OrthoDB" id="9801008at2"/>
<reference evidence="3 5" key="3">
    <citation type="submission" date="2023-03" db="EMBL/GenBank/DDBJ databases">
        <title>Agriculturally important microbes genome sequencing.</title>
        <authorList>
            <person name="Dunlap C."/>
        </authorList>
    </citation>
    <scope>NUCLEOTIDE SEQUENCE [LARGE SCALE GENOMIC DNA]</scope>
    <source>
        <strain evidence="3 5">CBP-3203</strain>
    </source>
</reference>
<protein>
    <submittedName>
        <fullName evidence="3">GyrI-like domain-containing protein</fullName>
    </submittedName>
    <submittedName>
        <fullName evidence="2">Transcriptional regulator</fullName>
    </submittedName>
</protein>
<feature type="domain" description="AraC effector-binding" evidence="1">
    <location>
        <begin position="2"/>
        <end position="150"/>
    </location>
</feature>
<accession>A0A0T6BMR6</accession>
<dbReference type="PANTHER" id="PTHR36444:SF2">
    <property type="entry name" value="TRANSCRIPTIONAL REGULATOR PROTEIN YOBU-RELATED"/>
    <property type="match status" value="1"/>
</dbReference>
<evidence type="ECO:0000313" key="5">
    <source>
        <dbReference type="Proteomes" id="UP001341297"/>
    </source>
</evidence>
<dbReference type="SMART" id="SM00871">
    <property type="entry name" value="AraC_E_bind"/>
    <property type="match status" value="1"/>
</dbReference>
<keyword evidence="5" id="KW-1185">Reference proteome</keyword>
<comment type="caution">
    <text evidence="2">The sequence shown here is derived from an EMBL/GenBank/DDBJ whole genome shotgun (WGS) entry which is preliminary data.</text>
</comment>
<dbReference type="EMBL" id="JARRTL010000019">
    <property type="protein sequence ID" value="MEC0486553.1"/>
    <property type="molecule type" value="Genomic_DNA"/>
</dbReference>
<dbReference type="Pfam" id="PF14526">
    <property type="entry name" value="Cass2"/>
    <property type="match status" value="1"/>
</dbReference>
<name>A0A0T6BMR6_9BACI</name>
<dbReference type="AlphaFoldDB" id="A0A0T6BMR6"/>
<dbReference type="InterPro" id="IPR053182">
    <property type="entry name" value="YobU-like_regulator"/>
</dbReference>
<dbReference type="EMBL" id="LECW02000024">
    <property type="protein sequence ID" value="KRT92932.1"/>
    <property type="molecule type" value="Genomic_DNA"/>
</dbReference>
<dbReference type="Gene3D" id="3.20.80.10">
    <property type="entry name" value="Regulatory factor, effector binding domain"/>
    <property type="match status" value="1"/>
</dbReference>
<dbReference type="STRING" id="1664069.BGLY_2424"/>
<dbReference type="InterPro" id="IPR029441">
    <property type="entry name" value="Cass2"/>
</dbReference>
<reference evidence="2 4" key="1">
    <citation type="journal article" date="2015" name="Int. J. Syst. Evol. Microbiol.">
        <title>Bacillus glycinifermentans sp. nov., isolated from fermented soybean paste.</title>
        <authorList>
            <person name="Kim S.J."/>
            <person name="Dunlap C.A."/>
            <person name="Kwon S.W."/>
            <person name="Rooney A.P."/>
        </authorList>
    </citation>
    <scope>NUCLEOTIDE SEQUENCE [LARGE SCALE GENOMIC DNA]</scope>
    <source>
        <strain evidence="2 4">GO-13</strain>
    </source>
</reference>
<evidence type="ECO:0000313" key="2">
    <source>
        <dbReference type="EMBL" id="KRT92932.1"/>
    </source>
</evidence>
<dbReference type="InterPro" id="IPR011256">
    <property type="entry name" value="Reg_factor_effector_dom_sf"/>
</dbReference>
<dbReference type="Proteomes" id="UP000036168">
    <property type="component" value="Unassembled WGS sequence"/>
</dbReference>
<proteinExistence type="predicted"/>
<evidence type="ECO:0000313" key="3">
    <source>
        <dbReference type="EMBL" id="MEC0486553.1"/>
    </source>
</evidence>
<organism evidence="2 4">
    <name type="scientific">Bacillus glycinifermentans</name>
    <dbReference type="NCBI Taxonomy" id="1664069"/>
    <lineage>
        <taxon>Bacteria</taxon>
        <taxon>Bacillati</taxon>
        <taxon>Bacillota</taxon>
        <taxon>Bacilli</taxon>
        <taxon>Bacillales</taxon>
        <taxon>Bacillaceae</taxon>
        <taxon>Bacillus</taxon>
    </lineage>
</organism>
<dbReference type="SUPFAM" id="SSF55136">
    <property type="entry name" value="Probable bacterial effector-binding domain"/>
    <property type="match status" value="1"/>
</dbReference>
<reference evidence="2" key="2">
    <citation type="submission" date="2015-10" db="EMBL/GenBank/DDBJ databases">
        <authorList>
            <person name="Gilbert D.G."/>
        </authorList>
    </citation>
    <scope>NUCLEOTIDE SEQUENCE</scope>
    <source>
        <strain evidence="2">GO-13</strain>
    </source>
</reference>
<dbReference type="PANTHER" id="PTHR36444">
    <property type="entry name" value="TRANSCRIPTIONAL REGULATOR PROTEIN YOBU-RELATED"/>
    <property type="match status" value="1"/>
</dbReference>
<sequence>MSFSHFEYLDKKRFTGISTVTSNAEEASGRGKIAAMWELFSKQNAIPPTSNVIALYSQYETDEHGTYSYSIGTFAEQCRDGQDVITLPASLYAVFTSRRGRVEEVVFETWQEIWSWKEKGLRTYTGDFEVYDERTADSGNAQVTIYVAVKK</sequence>
<gene>
    <name evidence="2" type="ORF">AB447_220550</name>
    <name evidence="3" type="ORF">P8828_17340</name>
</gene>
<evidence type="ECO:0000259" key="1">
    <source>
        <dbReference type="SMART" id="SM00871"/>
    </source>
</evidence>